<dbReference type="GO" id="GO:0003723">
    <property type="term" value="F:RNA binding"/>
    <property type="evidence" value="ECO:0007669"/>
    <property type="project" value="TreeGrafter"/>
</dbReference>
<dbReference type="PANTHER" id="PTHR11722:SF0">
    <property type="entry name" value="LARGE RIBOSOMAL SUBUNIT PROTEIN EL13"/>
    <property type="match status" value="1"/>
</dbReference>
<evidence type="ECO:0000256" key="2">
    <source>
        <dbReference type="ARBA" id="ARBA00022980"/>
    </source>
</evidence>
<dbReference type="PROSITE" id="PS01104">
    <property type="entry name" value="RIBOSOMAL_L13E"/>
    <property type="match status" value="1"/>
</dbReference>
<protein>
    <recommendedName>
        <fullName evidence="4">60S ribosomal protein L13</fullName>
    </recommendedName>
</protein>
<gene>
    <name evidence="5" type="ORF">CEUR00632_LOCUS16563</name>
</gene>
<sequence length="209" mass="23664">MVRGNDMLPNGHFHKKWQFHVKTWFNQPARKQRRRNARAEKAKASFPRPVAGSLKPIVRCQTVKYNTKKRLGRGFTLEELKEAGIPAKFAPTVGIAVDHRRKNRSLETLQENVGRLKTYRASLVIFPRNMKKPKAFEASPADCSAASQAKGPIMPMKKGTKPALELVKITSDMKQGSQYGKLRIERANARLKGMREKRAADEAAKKDDK</sequence>
<keyword evidence="3 4" id="KW-0687">Ribonucleoprotein</keyword>
<proteinExistence type="inferred from homology"/>
<organism evidence="5">
    <name type="scientific">Chlamydomonas euryale</name>
    <dbReference type="NCBI Taxonomy" id="1486919"/>
    <lineage>
        <taxon>Eukaryota</taxon>
        <taxon>Viridiplantae</taxon>
        <taxon>Chlorophyta</taxon>
        <taxon>core chlorophytes</taxon>
        <taxon>Chlorophyceae</taxon>
        <taxon>CS clade</taxon>
        <taxon>Chlamydomonadales</taxon>
        <taxon>Chlamydomonadaceae</taxon>
        <taxon>Chlamydomonas</taxon>
    </lineage>
</organism>
<evidence type="ECO:0000256" key="1">
    <source>
        <dbReference type="ARBA" id="ARBA00005640"/>
    </source>
</evidence>
<evidence type="ECO:0000256" key="3">
    <source>
        <dbReference type="ARBA" id="ARBA00023274"/>
    </source>
</evidence>
<dbReference type="AlphaFoldDB" id="A0A7R9VQ54"/>
<evidence type="ECO:0000313" key="5">
    <source>
        <dbReference type="EMBL" id="CAD8302437.1"/>
    </source>
</evidence>
<evidence type="ECO:0000256" key="4">
    <source>
        <dbReference type="RuleBase" id="RU000572"/>
    </source>
</evidence>
<dbReference type="InterPro" id="IPR018256">
    <property type="entry name" value="Ribosomal_eL13_CS"/>
</dbReference>
<dbReference type="GO" id="GO:0022625">
    <property type="term" value="C:cytosolic large ribosomal subunit"/>
    <property type="evidence" value="ECO:0007669"/>
    <property type="project" value="TreeGrafter"/>
</dbReference>
<dbReference type="Gene3D" id="1.20.5.110">
    <property type="match status" value="1"/>
</dbReference>
<dbReference type="EMBL" id="HBEC01035710">
    <property type="protein sequence ID" value="CAD8302437.1"/>
    <property type="molecule type" value="Transcribed_RNA"/>
</dbReference>
<reference evidence="5" key="1">
    <citation type="submission" date="2021-01" db="EMBL/GenBank/DDBJ databases">
        <authorList>
            <person name="Corre E."/>
            <person name="Pelletier E."/>
            <person name="Niang G."/>
            <person name="Scheremetjew M."/>
            <person name="Finn R."/>
            <person name="Kale V."/>
            <person name="Holt S."/>
            <person name="Cochrane G."/>
            <person name="Meng A."/>
            <person name="Brown T."/>
            <person name="Cohen L."/>
        </authorList>
    </citation>
    <scope>NUCLEOTIDE SEQUENCE</scope>
    <source>
        <strain evidence="5">CCMP219</strain>
    </source>
</reference>
<keyword evidence="2 4" id="KW-0689">Ribosomal protein</keyword>
<dbReference type="InterPro" id="IPR001380">
    <property type="entry name" value="Ribosomal_eL13"/>
</dbReference>
<name>A0A7R9VQ54_9CHLO</name>
<accession>A0A7R9VQ54</accession>
<dbReference type="GO" id="GO:0006412">
    <property type="term" value="P:translation"/>
    <property type="evidence" value="ECO:0007669"/>
    <property type="project" value="InterPro"/>
</dbReference>
<dbReference type="GO" id="GO:0003735">
    <property type="term" value="F:structural constituent of ribosome"/>
    <property type="evidence" value="ECO:0007669"/>
    <property type="project" value="InterPro"/>
</dbReference>
<comment type="similarity">
    <text evidence="1 4">Belongs to the eukaryotic ribosomal protein eL13 family.</text>
</comment>
<dbReference type="Pfam" id="PF01294">
    <property type="entry name" value="Ribosomal_L13e"/>
    <property type="match status" value="1"/>
</dbReference>
<dbReference type="PANTHER" id="PTHR11722">
    <property type="entry name" value="60S RIBOSOMAL PROTEIN L13"/>
    <property type="match status" value="1"/>
</dbReference>
<dbReference type="HAMAP" id="MF_00499">
    <property type="entry name" value="Ribosomal_eL13"/>
    <property type="match status" value="1"/>
</dbReference>